<evidence type="ECO:0000313" key="3">
    <source>
        <dbReference type="Proteomes" id="UP001153269"/>
    </source>
</evidence>
<feature type="region of interest" description="Disordered" evidence="1">
    <location>
        <begin position="1"/>
        <end position="31"/>
    </location>
</feature>
<accession>A0A9N7UQY8</accession>
<proteinExistence type="predicted"/>
<evidence type="ECO:0000313" key="2">
    <source>
        <dbReference type="EMBL" id="CAB1434615.1"/>
    </source>
</evidence>
<dbReference type="Proteomes" id="UP001153269">
    <property type="component" value="Unassembled WGS sequence"/>
</dbReference>
<name>A0A9N7UQY8_PLEPL</name>
<dbReference type="AlphaFoldDB" id="A0A9N7UQY8"/>
<evidence type="ECO:0000256" key="1">
    <source>
        <dbReference type="SAM" id="MobiDB-lite"/>
    </source>
</evidence>
<organism evidence="2 3">
    <name type="scientific">Pleuronectes platessa</name>
    <name type="common">European plaice</name>
    <dbReference type="NCBI Taxonomy" id="8262"/>
    <lineage>
        <taxon>Eukaryota</taxon>
        <taxon>Metazoa</taxon>
        <taxon>Chordata</taxon>
        <taxon>Craniata</taxon>
        <taxon>Vertebrata</taxon>
        <taxon>Euteleostomi</taxon>
        <taxon>Actinopterygii</taxon>
        <taxon>Neopterygii</taxon>
        <taxon>Teleostei</taxon>
        <taxon>Neoteleostei</taxon>
        <taxon>Acanthomorphata</taxon>
        <taxon>Carangaria</taxon>
        <taxon>Pleuronectiformes</taxon>
        <taxon>Pleuronectoidei</taxon>
        <taxon>Pleuronectidae</taxon>
        <taxon>Pleuronectes</taxon>
    </lineage>
</organism>
<sequence length="147" mass="15635">MNPSADGGVRVLAPAPQQVRSPGAGRPEDSRSACRRLRLGTPRRLNGSYSKHLLSILMGINGRAGTGDRGVDWLDRPGAHTAAALSTLPARLFTANTSCCALHSAPADGYCLQQFGFSFFPKDTSECGAELKVPGIEPPAFWFLSHV</sequence>
<reference evidence="2" key="1">
    <citation type="submission" date="2020-03" db="EMBL/GenBank/DDBJ databases">
        <authorList>
            <person name="Weist P."/>
        </authorList>
    </citation>
    <scope>NUCLEOTIDE SEQUENCE</scope>
</reference>
<gene>
    <name evidence="2" type="ORF">PLEPLA_LOCUS22664</name>
</gene>
<protein>
    <submittedName>
        <fullName evidence="2">Uncharacterized protein</fullName>
    </submittedName>
</protein>
<comment type="caution">
    <text evidence="2">The sequence shown here is derived from an EMBL/GenBank/DDBJ whole genome shotgun (WGS) entry which is preliminary data.</text>
</comment>
<dbReference type="EMBL" id="CADEAL010001680">
    <property type="protein sequence ID" value="CAB1434615.1"/>
    <property type="molecule type" value="Genomic_DNA"/>
</dbReference>
<keyword evidence="3" id="KW-1185">Reference proteome</keyword>